<name>A0AB34KZE0_9PEZI</name>
<accession>A0AB34KZE0</accession>
<evidence type="ECO:0000313" key="3">
    <source>
        <dbReference type="Proteomes" id="UP000803884"/>
    </source>
</evidence>
<keyword evidence="3" id="KW-1185">Reference proteome</keyword>
<feature type="compositionally biased region" description="Polar residues" evidence="1">
    <location>
        <begin position="89"/>
        <end position="98"/>
    </location>
</feature>
<gene>
    <name evidence="2" type="ORF">WHR41_00833</name>
</gene>
<feature type="compositionally biased region" description="Low complexity" evidence="1">
    <location>
        <begin position="366"/>
        <end position="389"/>
    </location>
</feature>
<feature type="compositionally biased region" description="Basic and acidic residues" evidence="1">
    <location>
        <begin position="131"/>
        <end position="143"/>
    </location>
</feature>
<dbReference type="AlphaFoldDB" id="A0AB34KZE0"/>
<feature type="compositionally biased region" description="Basic and acidic residues" evidence="1">
    <location>
        <begin position="152"/>
        <end position="166"/>
    </location>
</feature>
<dbReference type="RefSeq" id="XP_069233499.1">
    <property type="nucleotide sequence ID" value="XM_069369439.1"/>
</dbReference>
<dbReference type="EMBL" id="JAAQHG020000002">
    <property type="protein sequence ID" value="KAL1590394.1"/>
    <property type="molecule type" value="Genomic_DNA"/>
</dbReference>
<protein>
    <submittedName>
        <fullName evidence="2">Uncharacterized protein</fullName>
    </submittedName>
</protein>
<proteinExistence type="predicted"/>
<dbReference type="PANTHER" id="PTHR39609">
    <property type="entry name" value="RFEG-RELATED"/>
    <property type="match status" value="1"/>
</dbReference>
<organism evidence="2 3">
    <name type="scientific">Cladosporium halotolerans</name>
    <dbReference type="NCBI Taxonomy" id="1052096"/>
    <lineage>
        <taxon>Eukaryota</taxon>
        <taxon>Fungi</taxon>
        <taxon>Dikarya</taxon>
        <taxon>Ascomycota</taxon>
        <taxon>Pezizomycotina</taxon>
        <taxon>Dothideomycetes</taxon>
        <taxon>Dothideomycetidae</taxon>
        <taxon>Cladosporiales</taxon>
        <taxon>Cladosporiaceae</taxon>
        <taxon>Cladosporium</taxon>
    </lineage>
</organism>
<evidence type="ECO:0000313" key="2">
    <source>
        <dbReference type="EMBL" id="KAL1590394.1"/>
    </source>
</evidence>
<feature type="compositionally biased region" description="Polar residues" evidence="1">
    <location>
        <begin position="340"/>
        <end position="354"/>
    </location>
</feature>
<dbReference type="PANTHER" id="PTHR39609:SF1">
    <property type="entry name" value="RFEG"/>
    <property type="match status" value="1"/>
</dbReference>
<feature type="region of interest" description="Disordered" evidence="1">
    <location>
        <begin position="77"/>
        <end position="416"/>
    </location>
</feature>
<dbReference type="Proteomes" id="UP000803884">
    <property type="component" value="Unassembled WGS sequence"/>
</dbReference>
<feature type="compositionally biased region" description="Basic and acidic residues" evidence="1">
    <location>
        <begin position="287"/>
        <end position="310"/>
    </location>
</feature>
<reference evidence="2 3" key="1">
    <citation type="journal article" date="2020" name="Microbiol. Resour. Announc.">
        <title>Draft Genome Sequence of a Cladosporium Species Isolated from the Mesophotic Ascidian Didemnum maculosum.</title>
        <authorList>
            <person name="Gioti A."/>
            <person name="Siaperas R."/>
            <person name="Nikolaivits E."/>
            <person name="Le Goff G."/>
            <person name="Ouazzani J."/>
            <person name="Kotoulas G."/>
            <person name="Topakas E."/>
        </authorList>
    </citation>
    <scope>NUCLEOTIDE SEQUENCE [LARGE SCALE GENOMIC DNA]</scope>
    <source>
        <strain evidence="2 3">TM138-S3</strain>
    </source>
</reference>
<comment type="caution">
    <text evidence="2">The sequence shown here is derived from an EMBL/GenBank/DDBJ whole genome shotgun (WGS) entry which is preliminary data.</text>
</comment>
<evidence type="ECO:0000256" key="1">
    <source>
        <dbReference type="SAM" id="MobiDB-lite"/>
    </source>
</evidence>
<sequence length="416" mass="46262">MPPNSELARQWFVPGEGIDRHVIVTDIQRYLGNDATVRPGKGTGENEGITGYWIKAYRNLTTAMIADLRADSARWRQEQRMPGTRDYVGSNTYHNSQAARVPRSRDGDSPALEAPYGSSVPSSRAMPVDRMPIDRMPVERTPAERIPVSRMPVDRMPIDRMDDRMQIDPPSGPPQDRRYPNDRNGGYPSDPRYGADPRGFPDSRTAYPQEQASYGRAPPVTSSYSQEPVYPRSGGYASQPGDGAPPGYVRQGNYYVPVSSADSSMRPEPSMYGGANPYGQSLQPQRSDSRDPRDHPRDPRDMRDPRDPRYTQDYPGQDPRYAYPSPAATTASLPRERESVTSPPQQSPYGSVPTSYDAYGGNRPAQYPQTPGQSGQSQSGQKYGSQQPSREPNYGRERPAPPTSSDSARTARRRLQ</sequence>
<dbReference type="GeneID" id="96002277"/>